<organism evidence="1">
    <name type="scientific">marine sediment metagenome</name>
    <dbReference type="NCBI Taxonomy" id="412755"/>
    <lineage>
        <taxon>unclassified sequences</taxon>
        <taxon>metagenomes</taxon>
        <taxon>ecological metagenomes</taxon>
    </lineage>
</organism>
<reference evidence="1" key="1">
    <citation type="journal article" date="2015" name="Nature">
        <title>Complex archaea that bridge the gap between prokaryotes and eukaryotes.</title>
        <authorList>
            <person name="Spang A."/>
            <person name="Saw J.H."/>
            <person name="Jorgensen S.L."/>
            <person name="Zaremba-Niedzwiedzka K."/>
            <person name="Martijn J."/>
            <person name="Lind A.E."/>
            <person name="van Eijk R."/>
            <person name="Schleper C."/>
            <person name="Guy L."/>
            <person name="Ettema T.J."/>
        </authorList>
    </citation>
    <scope>NUCLEOTIDE SEQUENCE</scope>
</reference>
<comment type="caution">
    <text evidence="1">The sequence shown here is derived from an EMBL/GenBank/DDBJ whole genome shotgun (WGS) entry which is preliminary data.</text>
</comment>
<evidence type="ECO:0008006" key="2">
    <source>
        <dbReference type="Google" id="ProtNLM"/>
    </source>
</evidence>
<dbReference type="AlphaFoldDB" id="A0A0F9LXM0"/>
<gene>
    <name evidence="1" type="ORF">LCGC14_1160970</name>
</gene>
<protein>
    <recommendedName>
        <fullName evidence="2">DUF927 domain-containing protein</fullName>
    </recommendedName>
</protein>
<accession>A0A0F9LXM0</accession>
<name>A0A0F9LXM0_9ZZZZ</name>
<dbReference type="EMBL" id="LAZR01005661">
    <property type="protein sequence ID" value="KKM98138.1"/>
    <property type="molecule type" value="Genomic_DNA"/>
</dbReference>
<evidence type="ECO:0000313" key="1">
    <source>
        <dbReference type="EMBL" id="KKM98138.1"/>
    </source>
</evidence>
<sequence>MSVITVSEKKNIVEVELIKDNIIISGETTLDEQINAIKKETPSNLIDIILLKIPKKNALAKKDIIQKISEQSKYGVRELQARYKELQEIKYSKIIEIDLTKESVLLYAEDDKFDIGEIKEIIKFNYGYILDTTKGIFQYDKLGKFHEILLKPIDIIFKTKDVNLGNIDCFTFYFGESRFRNLTLRQSLKALESKTLKISELGRDILKKYFDHQSSKEFFVTRKAKYILGWDNGWDLPITEDYKNITLITHTSIQELIYQNAKNIIKKYNEPEKKDIKRKLKKFIELTQTDPLKHAIIIGWSIASPFKLYFINKFQLFVLDYLCGLRETGKTHLALFYVVYFYNVHKNYFSESILNNKSHLEDYMASSTFPIFFSEFTKVYSHIIDVIKESCTGVSNMSKKLPDQLLKVNKPKTAAIMLDSNKPIVGIDNAMNTKMNFQNFDIEDKIDYDPNWVDLFNELKGESLYSFIYDFTKDWRDKDIDIFIDGIMEEYKEEYLQAQKEDSRLAKTFISIMFGIKLFEDVFDIVLEKKEIIDLLIIGRTYISNELLDSFQNYCMECIHYADDKRDYEYDLETALTADKPYSVANPLMNYPSYLKYGLTLNSKGKYIFTTTHLNGFNRSHRNYDYKLKEIYNLLKDSIEDKGLLQYNDKSKYSIDIKGVGKAIEIEESFIKIEIKNKLG</sequence>
<proteinExistence type="predicted"/>